<feature type="domain" description="Immunity MXAN-0049 protein" evidence="1">
    <location>
        <begin position="69"/>
        <end position="200"/>
    </location>
</feature>
<dbReference type="Pfam" id="PF07791">
    <property type="entry name" value="Imm11"/>
    <property type="match status" value="1"/>
</dbReference>
<accession>A0ABS3QHU2</accession>
<dbReference type="EMBL" id="JAGETZ010000008">
    <property type="protein sequence ID" value="MBO2010732.1"/>
    <property type="molecule type" value="Genomic_DNA"/>
</dbReference>
<reference evidence="2 3" key="1">
    <citation type="submission" date="2021-03" db="EMBL/GenBank/DDBJ databases">
        <authorList>
            <person name="Kim M.K."/>
        </authorList>
    </citation>
    <scope>NUCLEOTIDE SEQUENCE [LARGE SCALE GENOMIC DNA]</scope>
    <source>
        <strain evidence="2 3">BT442</strain>
    </source>
</reference>
<gene>
    <name evidence="2" type="ORF">J4E00_16845</name>
</gene>
<keyword evidence="3" id="KW-1185">Reference proteome</keyword>
<proteinExistence type="predicted"/>
<sequence length="204" mass="22790">MTHYFLSPKDSRHVAVAFFPSQLPPSYALLDPVPAEVLTLDALPFDLVLKQVTFSKHGPEDSEDLSGLRHPWADYQPNTLAWPVVSARLRALIDRHACGREGQEWVRVTVRPATGPGRSYYLLRFTYQPDVLNEAASVFHPVANRPALLVKPVFAPEKIAGLSVFGYPSTSWQIPSGLCISREVKEAAKQEGLEGLHFEDLRIF</sequence>
<dbReference type="Proteomes" id="UP000664369">
    <property type="component" value="Unassembled WGS sequence"/>
</dbReference>
<comment type="caution">
    <text evidence="2">The sequence shown here is derived from an EMBL/GenBank/DDBJ whole genome shotgun (WGS) entry which is preliminary data.</text>
</comment>
<protein>
    <recommendedName>
        <fullName evidence="1">Immunity MXAN-0049 protein domain-containing protein</fullName>
    </recommendedName>
</protein>
<name>A0ABS3QHU2_9BACT</name>
<evidence type="ECO:0000313" key="2">
    <source>
        <dbReference type="EMBL" id="MBO2010732.1"/>
    </source>
</evidence>
<dbReference type="InterPro" id="IPR012433">
    <property type="entry name" value="Imm11"/>
</dbReference>
<evidence type="ECO:0000259" key="1">
    <source>
        <dbReference type="Pfam" id="PF07791"/>
    </source>
</evidence>
<evidence type="ECO:0000313" key="3">
    <source>
        <dbReference type="Proteomes" id="UP000664369"/>
    </source>
</evidence>
<dbReference type="RefSeq" id="WP_208176362.1">
    <property type="nucleotide sequence ID" value="NZ_JAGETZ010000008.1"/>
</dbReference>
<organism evidence="2 3">
    <name type="scientific">Hymenobacter negativus</name>
    <dbReference type="NCBI Taxonomy" id="2795026"/>
    <lineage>
        <taxon>Bacteria</taxon>
        <taxon>Pseudomonadati</taxon>
        <taxon>Bacteroidota</taxon>
        <taxon>Cytophagia</taxon>
        <taxon>Cytophagales</taxon>
        <taxon>Hymenobacteraceae</taxon>
        <taxon>Hymenobacter</taxon>
    </lineage>
</organism>